<dbReference type="PANTHER" id="PTHR43861">
    <property type="entry name" value="TRANS-ACONITATE 2-METHYLTRANSFERASE-RELATED"/>
    <property type="match status" value="1"/>
</dbReference>
<keyword evidence="2" id="KW-0175">Coiled coil</keyword>
<evidence type="ECO:0000313" key="5">
    <source>
        <dbReference type="Proteomes" id="UP001596002"/>
    </source>
</evidence>
<proteinExistence type="predicted"/>
<evidence type="ECO:0000313" key="4">
    <source>
        <dbReference type="EMBL" id="MFC4768611.1"/>
    </source>
</evidence>
<keyword evidence="1" id="KW-0808">Transferase</keyword>
<dbReference type="SUPFAM" id="SSF53335">
    <property type="entry name" value="S-adenosyl-L-methionine-dependent methyltransferases"/>
    <property type="match status" value="1"/>
</dbReference>
<dbReference type="Gene3D" id="3.40.50.150">
    <property type="entry name" value="Vaccinia Virus protein VP39"/>
    <property type="match status" value="1"/>
</dbReference>
<reference evidence="5" key="1">
    <citation type="journal article" date="2019" name="Int. J. Syst. Evol. Microbiol.">
        <title>The Global Catalogue of Microorganisms (GCM) 10K type strain sequencing project: providing services to taxonomists for standard genome sequencing and annotation.</title>
        <authorList>
            <consortium name="The Broad Institute Genomics Platform"/>
            <consortium name="The Broad Institute Genome Sequencing Center for Infectious Disease"/>
            <person name="Wu L."/>
            <person name="Ma J."/>
        </authorList>
    </citation>
    <scope>NUCLEOTIDE SEQUENCE [LARGE SCALE GENOMIC DNA]</scope>
    <source>
        <strain evidence="5">WYCCWR 12678</strain>
    </source>
</reference>
<name>A0ABV9Q2B5_9BACL</name>
<feature type="domain" description="Tellurite resistance methyltransferase TehB-like" evidence="3">
    <location>
        <begin position="22"/>
        <end position="180"/>
    </location>
</feature>
<protein>
    <submittedName>
        <fullName evidence="4">Methyltransferase domain-containing protein</fullName>
    </submittedName>
</protein>
<gene>
    <name evidence="4" type="ORF">ACFO8Q_14795</name>
</gene>
<dbReference type="RefSeq" id="WP_380026561.1">
    <property type="nucleotide sequence ID" value="NZ_JBHSHC010000109.1"/>
</dbReference>
<evidence type="ECO:0000256" key="2">
    <source>
        <dbReference type="SAM" id="Coils"/>
    </source>
</evidence>
<comment type="caution">
    <text evidence="4">The sequence shown here is derived from an EMBL/GenBank/DDBJ whole genome shotgun (WGS) entry which is preliminary data.</text>
</comment>
<evidence type="ECO:0000256" key="1">
    <source>
        <dbReference type="ARBA" id="ARBA00022679"/>
    </source>
</evidence>
<dbReference type="PANTHER" id="PTHR43861:SF3">
    <property type="entry name" value="PUTATIVE (AFU_ORTHOLOGUE AFUA_2G14390)-RELATED"/>
    <property type="match status" value="1"/>
</dbReference>
<keyword evidence="4" id="KW-0489">Methyltransferase</keyword>
<dbReference type="InterPro" id="IPR029063">
    <property type="entry name" value="SAM-dependent_MTases_sf"/>
</dbReference>
<dbReference type="InterPro" id="IPR015985">
    <property type="entry name" value="TehB-like_dom"/>
</dbReference>
<dbReference type="Pfam" id="PF03848">
    <property type="entry name" value="TehB"/>
    <property type="match status" value="1"/>
</dbReference>
<dbReference type="GO" id="GO:0032259">
    <property type="term" value="P:methylation"/>
    <property type="evidence" value="ECO:0007669"/>
    <property type="project" value="UniProtKB-KW"/>
</dbReference>
<dbReference type="Proteomes" id="UP001596002">
    <property type="component" value="Unassembled WGS sequence"/>
</dbReference>
<dbReference type="CDD" id="cd02440">
    <property type="entry name" value="AdoMet_MTases"/>
    <property type="match status" value="1"/>
</dbReference>
<accession>A0ABV9Q2B5</accession>
<feature type="coiled-coil region" evidence="2">
    <location>
        <begin position="73"/>
        <end position="100"/>
    </location>
</feature>
<keyword evidence="5" id="KW-1185">Reference proteome</keyword>
<dbReference type="EMBL" id="JBHSHC010000109">
    <property type="protein sequence ID" value="MFC4768611.1"/>
    <property type="molecule type" value="Genomic_DNA"/>
</dbReference>
<evidence type="ECO:0000259" key="3">
    <source>
        <dbReference type="Pfam" id="PF03848"/>
    </source>
</evidence>
<sequence length="208" mass="23779">MDKDQLQEIYLNEEYYWGKEPNNLARRILELIPADQRKGKKLVDLGAGEGRDSVFLAQEGFDVLAVDIAPAGLEKVQRLAKEKNVSIETLESDLNELQLSGKFDVVYSIGTLQYITPQNRERQFHKIKGFTAPGGLNVLFAFVNHPEVEAAPDWGKNEYLYERNELQSYYENWDLLDSYEFIFDCNSSNIPHRHAARVLIARKAVAAL</sequence>
<dbReference type="GO" id="GO:0008168">
    <property type="term" value="F:methyltransferase activity"/>
    <property type="evidence" value="ECO:0007669"/>
    <property type="project" value="UniProtKB-KW"/>
</dbReference>
<organism evidence="4 5">
    <name type="scientific">Effusibacillus consociatus</name>
    <dbReference type="NCBI Taxonomy" id="1117041"/>
    <lineage>
        <taxon>Bacteria</taxon>
        <taxon>Bacillati</taxon>
        <taxon>Bacillota</taxon>
        <taxon>Bacilli</taxon>
        <taxon>Bacillales</taxon>
        <taxon>Alicyclobacillaceae</taxon>
        <taxon>Effusibacillus</taxon>
    </lineage>
</organism>